<evidence type="ECO:0000256" key="12">
    <source>
        <dbReference type="ARBA" id="ARBA00023012"/>
    </source>
</evidence>
<dbReference type="InterPro" id="IPR036097">
    <property type="entry name" value="HisK_dim/P_sf"/>
</dbReference>
<dbReference type="GO" id="GO:0000155">
    <property type="term" value="F:phosphorelay sensor kinase activity"/>
    <property type="evidence" value="ECO:0007669"/>
    <property type="project" value="InterPro"/>
</dbReference>
<dbReference type="EC" id="2.7.13.3" evidence="3"/>
<dbReference type="EMBL" id="RHHQ01000005">
    <property type="protein sequence ID" value="RNB91375.1"/>
    <property type="molecule type" value="Genomic_DNA"/>
</dbReference>
<accession>A0A3M8DV64</accession>
<keyword evidence="6" id="KW-0808">Transferase</keyword>
<evidence type="ECO:0000256" key="3">
    <source>
        <dbReference type="ARBA" id="ARBA00012438"/>
    </source>
</evidence>
<dbReference type="SUPFAM" id="SSF55874">
    <property type="entry name" value="ATPase domain of HSP90 chaperone/DNA topoisomerase II/histidine kinase"/>
    <property type="match status" value="1"/>
</dbReference>
<gene>
    <name evidence="17" type="ORF">EDM56_04850</name>
</gene>
<dbReference type="InterPro" id="IPR005467">
    <property type="entry name" value="His_kinase_dom"/>
</dbReference>
<dbReference type="GO" id="GO:0005886">
    <property type="term" value="C:plasma membrane"/>
    <property type="evidence" value="ECO:0007669"/>
    <property type="project" value="UniProtKB-SubCell"/>
</dbReference>
<dbReference type="PANTHER" id="PTHR45528:SF1">
    <property type="entry name" value="SENSOR HISTIDINE KINASE CPXA"/>
    <property type="match status" value="1"/>
</dbReference>
<keyword evidence="10" id="KW-0067">ATP-binding</keyword>
<dbReference type="Pfam" id="PF00672">
    <property type="entry name" value="HAMP"/>
    <property type="match status" value="1"/>
</dbReference>
<name>A0A3M8DV64_9BACL</name>
<keyword evidence="9 17" id="KW-0418">Kinase</keyword>
<dbReference type="Gene3D" id="3.30.565.10">
    <property type="entry name" value="Histidine kinase-like ATPase, C-terminal domain"/>
    <property type="match status" value="1"/>
</dbReference>
<dbReference type="InterPro" id="IPR003594">
    <property type="entry name" value="HATPase_dom"/>
</dbReference>
<evidence type="ECO:0000256" key="14">
    <source>
        <dbReference type="SAM" id="Phobius"/>
    </source>
</evidence>
<evidence type="ECO:0000259" key="15">
    <source>
        <dbReference type="PROSITE" id="PS50109"/>
    </source>
</evidence>
<keyword evidence="5" id="KW-0597">Phosphoprotein</keyword>
<dbReference type="CDD" id="cd00075">
    <property type="entry name" value="HATPase"/>
    <property type="match status" value="1"/>
</dbReference>
<comment type="subcellular location">
    <subcellularLocation>
        <location evidence="2">Cell membrane</location>
        <topology evidence="2">Multi-pass membrane protein</topology>
    </subcellularLocation>
</comment>
<dbReference type="GO" id="GO:0005524">
    <property type="term" value="F:ATP binding"/>
    <property type="evidence" value="ECO:0007669"/>
    <property type="project" value="UniProtKB-KW"/>
</dbReference>
<evidence type="ECO:0000256" key="6">
    <source>
        <dbReference type="ARBA" id="ARBA00022679"/>
    </source>
</evidence>
<dbReference type="FunFam" id="1.10.287.130:FF:000001">
    <property type="entry name" value="Two-component sensor histidine kinase"/>
    <property type="match status" value="1"/>
</dbReference>
<sequence>MFRQRNHEKTIPLLQFWTWRYALILLVTLVSLGLLAGMWIQVNDDQQRFSVLQARAEQLGDSYTRATNVQVKIVRQFQLQKGITVSSVATAVPAKAAMVTATMVPMEIARPIEKYDDFMQIFDTHDKEIATINSRSSMAVPMEVVKTSADPAVLAQGQSVREKIKVNDETWLRVGVPLSENDVITGALYLSAPLEENTVKMNQTYVMLTLIIVGIAFGGWIVIYLLSRKLTSPLRQLAGAAIQIAEGDYSPTLPMINDVKEDELRQLVASFDVMTKRLKQLEQMRTDLLAGVSHELRTPVTSIRGMVQAVQGGVVTGEKADEFLQTTLEEAKRMQKMVEDLLDFSSLEAGVIQGDRKELLASELIESAISPLRSLSAFASTQIKAEPTDDSLAVIGDSGQLKQILINLLTNSAAAGATEITFAASRAEDGVVIDVTDNGNGIRESEVPYIFERYYRGDSKRKKKHGLGLGLPLCRLLAHANGGELFLLRTSEQGTVFRLRLPSR</sequence>
<evidence type="ECO:0000313" key="17">
    <source>
        <dbReference type="EMBL" id="RNB91375.1"/>
    </source>
</evidence>
<protein>
    <recommendedName>
        <fullName evidence="3">histidine kinase</fullName>
        <ecNumber evidence="3">2.7.13.3</ecNumber>
    </recommendedName>
</protein>
<dbReference type="InterPro" id="IPR050398">
    <property type="entry name" value="HssS/ArlS-like"/>
</dbReference>
<dbReference type="PROSITE" id="PS50885">
    <property type="entry name" value="HAMP"/>
    <property type="match status" value="1"/>
</dbReference>
<dbReference type="SMART" id="SM00304">
    <property type="entry name" value="HAMP"/>
    <property type="match status" value="1"/>
</dbReference>
<dbReference type="CDD" id="cd00082">
    <property type="entry name" value="HisKA"/>
    <property type="match status" value="1"/>
</dbReference>
<dbReference type="Proteomes" id="UP000271031">
    <property type="component" value="Unassembled WGS sequence"/>
</dbReference>
<keyword evidence="18" id="KW-1185">Reference proteome</keyword>
<dbReference type="AlphaFoldDB" id="A0A3M8DV64"/>
<dbReference type="SMART" id="SM00388">
    <property type="entry name" value="HisKA"/>
    <property type="match status" value="1"/>
</dbReference>
<evidence type="ECO:0000256" key="2">
    <source>
        <dbReference type="ARBA" id="ARBA00004651"/>
    </source>
</evidence>
<evidence type="ECO:0000256" key="5">
    <source>
        <dbReference type="ARBA" id="ARBA00022553"/>
    </source>
</evidence>
<dbReference type="RefSeq" id="WP_122916767.1">
    <property type="nucleotide sequence ID" value="NZ_RHHQ01000005.1"/>
</dbReference>
<dbReference type="Pfam" id="PF02518">
    <property type="entry name" value="HATPase_c"/>
    <property type="match status" value="1"/>
</dbReference>
<evidence type="ECO:0000259" key="16">
    <source>
        <dbReference type="PROSITE" id="PS50885"/>
    </source>
</evidence>
<dbReference type="SUPFAM" id="SSF47384">
    <property type="entry name" value="Homodimeric domain of signal transducing histidine kinase"/>
    <property type="match status" value="1"/>
</dbReference>
<dbReference type="PANTHER" id="PTHR45528">
    <property type="entry name" value="SENSOR HISTIDINE KINASE CPXA"/>
    <property type="match status" value="1"/>
</dbReference>
<evidence type="ECO:0000256" key="8">
    <source>
        <dbReference type="ARBA" id="ARBA00022741"/>
    </source>
</evidence>
<dbReference type="PRINTS" id="PR00344">
    <property type="entry name" value="BCTRLSENSOR"/>
</dbReference>
<feature type="domain" description="Histidine kinase" evidence="15">
    <location>
        <begin position="291"/>
        <end position="504"/>
    </location>
</feature>
<dbReference type="InterPro" id="IPR003660">
    <property type="entry name" value="HAMP_dom"/>
</dbReference>
<feature type="domain" description="HAMP" evidence="16">
    <location>
        <begin position="228"/>
        <end position="283"/>
    </location>
</feature>
<dbReference type="Pfam" id="PF00512">
    <property type="entry name" value="HisKA"/>
    <property type="match status" value="1"/>
</dbReference>
<evidence type="ECO:0000256" key="1">
    <source>
        <dbReference type="ARBA" id="ARBA00000085"/>
    </source>
</evidence>
<reference evidence="17 18" key="1">
    <citation type="submission" date="2018-10" db="EMBL/GenBank/DDBJ databases">
        <title>Phylogenomics of Brevibacillus.</title>
        <authorList>
            <person name="Dunlap C."/>
        </authorList>
    </citation>
    <scope>NUCLEOTIDE SEQUENCE [LARGE SCALE GENOMIC DNA]</scope>
    <source>
        <strain evidence="17 18">JCM 15716</strain>
    </source>
</reference>
<dbReference type="InterPro" id="IPR036890">
    <property type="entry name" value="HATPase_C_sf"/>
</dbReference>
<evidence type="ECO:0000256" key="9">
    <source>
        <dbReference type="ARBA" id="ARBA00022777"/>
    </source>
</evidence>
<keyword evidence="13 14" id="KW-0472">Membrane</keyword>
<keyword evidence="11 14" id="KW-1133">Transmembrane helix</keyword>
<keyword evidence="12" id="KW-0902">Two-component regulatory system</keyword>
<evidence type="ECO:0000256" key="7">
    <source>
        <dbReference type="ARBA" id="ARBA00022692"/>
    </source>
</evidence>
<dbReference type="CDD" id="cd06225">
    <property type="entry name" value="HAMP"/>
    <property type="match status" value="1"/>
</dbReference>
<evidence type="ECO:0000256" key="4">
    <source>
        <dbReference type="ARBA" id="ARBA00022475"/>
    </source>
</evidence>
<keyword evidence="7 14" id="KW-0812">Transmembrane</keyword>
<organism evidence="17 18">
    <name type="scientific">Brevibacillus fluminis</name>
    <dbReference type="NCBI Taxonomy" id="511487"/>
    <lineage>
        <taxon>Bacteria</taxon>
        <taxon>Bacillati</taxon>
        <taxon>Bacillota</taxon>
        <taxon>Bacilli</taxon>
        <taxon>Bacillales</taxon>
        <taxon>Paenibacillaceae</taxon>
        <taxon>Brevibacillus</taxon>
    </lineage>
</organism>
<evidence type="ECO:0000256" key="11">
    <source>
        <dbReference type="ARBA" id="ARBA00022989"/>
    </source>
</evidence>
<dbReference type="SMART" id="SM00387">
    <property type="entry name" value="HATPase_c"/>
    <property type="match status" value="1"/>
</dbReference>
<dbReference type="InterPro" id="IPR004358">
    <property type="entry name" value="Sig_transdc_His_kin-like_C"/>
</dbReference>
<dbReference type="Gene3D" id="1.10.287.130">
    <property type="match status" value="1"/>
</dbReference>
<evidence type="ECO:0000256" key="13">
    <source>
        <dbReference type="ARBA" id="ARBA00023136"/>
    </source>
</evidence>
<proteinExistence type="predicted"/>
<keyword evidence="4" id="KW-1003">Cell membrane</keyword>
<comment type="caution">
    <text evidence="17">The sequence shown here is derived from an EMBL/GenBank/DDBJ whole genome shotgun (WGS) entry which is preliminary data.</text>
</comment>
<evidence type="ECO:0000313" key="18">
    <source>
        <dbReference type="Proteomes" id="UP000271031"/>
    </source>
</evidence>
<evidence type="ECO:0000256" key="10">
    <source>
        <dbReference type="ARBA" id="ARBA00022840"/>
    </source>
</evidence>
<dbReference type="PROSITE" id="PS50109">
    <property type="entry name" value="HIS_KIN"/>
    <property type="match status" value="1"/>
</dbReference>
<feature type="transmembrane region" description="Helical" evidence="14">
    <location>
        <begin position="21"/>
        <end position="40"/>
    </location>
</feature>
<dbReference type="SUPFAM" id="SSF158472">
    <property type="entry name" value="HAMP domain-like"/>
    <property type="match status" value="1"/>
</dbReference>
<dbReference type="InterPro" id="IPR003661">
    <property type="entry name" value="HisK_dim/P_dom"/>
</dbReference>
<feature type="transmembrane region" description="Helical" evidence="14">
    <location>
        <begin position="205"/>
        <end position="226"/>
    </location>
</feature>
<comment type="catalytic activity">
    <reaction evidence="1">
        <text>ATP + protein L-histidine = ADP + protein N-phospho-L-histidine.</text>
        <dbReference type="EC" id="2.7.13.3"/>
    </reaction>
</comment>
<keyword evidence="8" id="KW-0547">Nucleotide-binding</keyword>
<dbReference type="OrthoDB" id="9813151at2"/>
<dbReference type="Gene3D" id="6.10.340.10">
    <property type="match status" value="1"/>
</dbReference>